<evidence type="ECO:0000256" key="2">
    <source>
        <dbReference type="ARBA" id="ARBA00022714"/>
    </source>
</evidence>
<keyword evidence="3" id="KW-0479">Metal-binding</keyword>
<dbReference type="SUPFAM" id="SSF143975">
    <property type="entry name" value="IlvD/EDD N-terminal domain-like"/>
    <property type="match status" value="1"/>
</dbReference>
<dbReference type="InterPro" id="IPR056740">
    <property type="entry name" value="ILV_EDD_C"/>
</dbReference>
<name>A0ABP7N798_9MICO</name>
<evidence type="ECO:0000256" key="7">
    <source>
        <dbReference type="ARBA" id="ARBA00023304"/>
    </source>
</evidence>
<dbReference type="PANTHER" id="PTHR43183:SF1">
    <property type="entry name" value="HYPOTHETICAL DIHYDROXY-ACID DEHYDRATASE (EUROFUNG)-RELATED"/>
    <property type="match status" value="1"/>
</dbReference>
<sequence length="562" mass="59177">MSQEGIRRARGELLQDPGPDGLITRGFLRGLGIGGETVRRRPVIGIANTWSELNPCNAGLRDLAEHVKRGVTASGGLALEFPTISLAEAFTRPSSMYLRNLLAMDTEEMIRATPIDGVVLLGGCDKTIPAQLMGALSAGKPALVLAAGPRPLSRWRGEDMTVERLWPLIDERRSGALDDEGWATLEACLSCGVGTCNVMGTAVTMAVIAEVLGMALPGSALLPAASAQRGAMAERTGRAIVARTRADIAPEQVVTPSAVENAFRAVCAVGGSTNTLLHLQAIAGRLDIRLGDDRLRDISASTPLLADVLPSGRRFLHEFEADGGVPALMHELRDLADLDALAGDDRPWREATALPPADARCLHSVADPAGPSNSLSILAGNLAPAGAILKRSAADPALCHHIGRAVVFDGVEDLNSRIDDPDLDVDADSVLVLRGVGPIGGPGMPEVGHLPIPAKLLREGVTDMVRISDARMSGTASGAVVLHIAPEAAVGGPLALVEQGDLIELDADHGSLTLLVAEAELERRADALRLPEPDLRGYDRLYRDHVQQADVGCDFDFLAGRR</sequence>
<dbReference type="Pfam" id="PF24877">
    <property type="entry name" value="ILV_EDD_C"/>
    <property type="match status" value="1"/>
</dbReference>
<evidence type="ECO:0000256" key="1">
    <source>
        <dbReference type="ARBA" id="ARBA00006486"/>
    </source>
</evidence>
<dbReference type="EMBL" id="BAABCP010000001">
    <property type="protein sequence ID" value="GAA3936361.1"/>
    <property type="molecule type" value="Genomic_DNA"/>
</dbReference>
<keyword evidence="11" id="KW-1185">Reference proteome</keyword>
<comment type="similarity">
    <text evidence="1">Belongs to the IlvD/Edd family.</text>
</comment>
<evidence type="ECO:0000313" key="11">
    <source>
        <dbReference type="Proteomes" id="UP001501591"/>
    </source>
</evidence>
<dbReference type="NCBIfam" id="NF004784">
    <property type="entry name" value="PRK06131.1"/>
    <property type="match status" value="1"/>
</dbReference>
<dbReference type="InterPro" id="IPR037237">
    <property type="entry name" value="IlvD/EDD_N"/>
</dbReference>
<accession>A0ABP7N798</accession>
<evidence type="ECO:0000259" key="8">
    <source>
        <dbReference type="Pfam" id="PF00920"/>
    </source>
</evidence>
<dbReference type="Proteomes" id="UP001501591">
    <property type="component" value="Unassembled WGS sequence"/>
</dbReference>
<keyword evidence="2" id="KW-0001">2Fe-2S</keyword>
<evidence type="ECO:0000256" key="6">
    <source>
        <dbReference type="ARBA" id="ARBA00023239"/>
    </source>
</evidence>
<dbReference type="InterPro" id="IPR000581">
    <property type="entry name" value="ILV_EDD_N"/>
</dbReference>
<dbReference type="InterPro" id="IPR052352">
    <property type="entry name" value="Sugar_Degrad_Dehydratases"/>
</dbReference>
<keyword evidence="7" id="KW-0100">Branched-chain amino acid biosynthesis</keyword>
<dbReference type="InterPro" id="IPR042096">
    <property type="entry name" value="Dihydro-acid_dehy_C"/>
</dbReference>
<evidence type="ECO:0000256" key="5">
    <source>
        <dbReference type="ARBA" id="ARBA00023014"/>
    </source>
</evidence>
<evidence type="ECO:0000256" key="3">
    <source>
        <dbReference type="ARBA" id="ARBA00022723"/>
    </source>
</evidence>
<dbReference type="SUPFAM" id="SSF52016">
    <property type="entry name" value="LeuD/IlvD-like"/>
    <property type="match status" value="1"/>
</dbReference>
<keyword evidence="4" id="KW-0408">Iron</keyword>
<feature type="domain" description="Dihydroxy-acid/6-phosphogluconate dehydratase C-terminal" evidence="9">
    <location>
        <begin position="361"/>
        <end position="553"/>
    </location>
</feature>
<protein>
    <submittedName>
        <fullName evidence="10">IlvD/Edd family dehydratase</fullName>
    </submittedName>
</protein>
<evidence type="ECO:0000259" key="9">
    <source>
        <dbReference type="Pfam" id="PF24877"/>
    </source>
</evidence>
<keyword evidence="5" id="KW-0411">Iron-sulfur</keyword>
<evidence type="ECO:0000313" key="10">
    <source>
        <dbReference type="EMBL" id="GAA3936361.1"/>
    </source>
</evidence>
<dbReference type="InterPro" id="IPR020558">
    <property type="entry name" value="DiOHA_6PGluconate_deHydtase_CS"/>
</dbReference>
<dbReference type="Gene3D" id="3.50.30.80">
    <property type="entry name" value="IlvD/EDD C-terminal domain-like"/>
    <property type="match status" value="1"/>
</dbReference>
<dbReference type="RefSeq" id="WP_344818752.1">
    <property type="nucleotide sequence ID" value="NZ_BAABCP010000001.1"/>
</dbReference>
<dbReference type="PANTHER" id="PTHR43183">
    <property type="entry name" value="HYPOTHETICAL DIHYDROXYACID DEHYDRATASE (EUROFUNG)-RELATED"/>
    <property type="match status" value="1"/>
</dbReference>
<evidence type="ECO:0000256" key="4">
    <source>
        <dbReference type="ARBA" id="ARBA00023004"/>
    </source>
</evidence>
<proteinExistence type="inferred from homology"/>
<reference evidence="11" key="1">
    <citation type="journal article" date="2019" name="Int. J. Syst. Evol. Microbiol.">
        <title>The Global Catalogue of Microorganisms (GCM) 10K type strain sequencing project: providing services to taxonomists for standard genome sequencing and annotation.</title>
        <authorList>
            <consortium name="The Broad Institute Genomics Platform"/>
            <consortium name="The Broad Institute Genome Sequencing Center for Infectious Disease"/>
            <person name="Wu L."/>
            <person name="Ma J."/>
        </authorList>
    </citation>
    <scope>NUCLEOTIDE SEQUENCE [LARGE SCALE GENOMIC DNA]</scope>
    <source>
        <strain evidence="11">JCM 17024</strain>
    </source>
</reference>
<keyword evidence="6" id="KW-0456">Lyase</keyword>
<comment type="caution">
    <text evidence="10">The sequence shown here is derived from an EMBL/GenBank/DDBJ whole genome shotgun (WGS) entry which is preliminary data.</text>
</comment>
<keyword evidence="7" id="KW-0028">Amino-acid biosynthesis</keyword>
<gene>
    <name evidence="10" type="ORF">GCM10022383_13360</name>
</gene>
<feature type="domain" description="Dihydroxy-acid/6-phosphogluconate dehydratase N-terminal" evidence="8">
    <location>
        <begin position="41"/>
        <end position="341"/>
    </location>
</feature>
<dbReference type="Pfam" id="PF00920">
    <property type="entry name" value="ILVD_EDD_N"/>
    <property type="match status" value="1"/>
</dbReference>
<dbReference type="PROSITE" id="PS00886">
    <property type="entry name" value="ILVD_EDD_1"/>
    <property type="match status" value="1"/>
</dbReference>
<organism evidence="10 11">
    <name type="scientific">Microbacterium soli</name>
    <dbReference type="NCBI Taxonomy" id="446075"/>
    <lineage>
        <taxon>Bacteria</taxon>
        <taxon>Bacillati</taxon>
        <taxon>Actinomycetota</taxon>
        <taxon>Actinomycetes</taxon>
        <taxon>Micrococcales</taxon>
        <taxon>Microbacteriaceae</taxon>
        <taxon>Microbacterium</taxon>
    </lineage>
</organism>